<dbReference type="PANTHER" id="PTHR21503">
    <property type="entry name" value="F-BOX-CONTAINING HYPOTHETICAL PROTEIN C.ELEGANS"/>
    <property type="match status" value="1"/>
</dbReference>
<evidence type="ECO:0000259" key="1">
    <source>
        <dbReference type="PROSITE" id="PS50181"/>
    </source>
</evidence>
<dbReference type="FunCoup" id="E3NDH2">
    <property type="interactions" value="539"/>
</dbReference>
<dbReference type="Pfam" id="PF07735">
    <property type="entry name" value="FBA_2"/>
    <property type="match status" value="1"/>
</dbReference>
<evidence type="ECO:0000313" key="3">
    <source>
        <dbReference type="Proteomes" id="UP000008281"/>
    </source>
</evidence>
<keyword evidence="3" id="KW-1185">Reference proteome</keyword>
<dbReference type="InterPro" id="IPR012885">
    <property type="entry name" value="F-box_Sdz-33"/>
</dbReference>
<protein>
    <recommendedName>
        <fullName evidence="1">F-box domain-containing protein</fullName>
    </recommendedName>
</protein>
<dbReference type="EMBL" id="DS268609">
    <property type="protein sequence ID" value="EFO93994.1"/>
    <property type="molecule type" value="Genomic_DNA"/>
</dbReference>
<organism evidence="3">
    <name type="scientific">Caenorhabditis remanei</name>
    <name type="common">Caenorhabditis vulgaris</name>
    <dbReference type="NCBI Taxonomy" id="31234"/>
    <lineage>
        <taxon>Eukaryota</taxon>
        <taxon>Metazoa</taxon>
        <taxon>Ecdysozoa</taxon>
        <taxon>Nematoda</taxon>
        <taxon>Chromadorea</taxon>
        <taxon>Rhabditida</taxon>
        <taxon>Rhabditina</taxon>
        <taxon>Rhabditomorpha</taxon>
        <taxon>Rhabditoidea</taxon>
        <taxon>Rhabditidae</taxon>
        <taxon>Peloderinae</taxon>
        <taxon>Caenorhabditis</taxon>
    </lineage>
</organism>
<dbReference type="Proteomes" id="UP000008281">
    <property type="component" value="Unassembled WGS sequence"/>
</dbReference>
<name>E3NDH2_CAERE</name>
<dbReference type="PROSITE" id="PS50181">
    <property type="entry name" value="FBOX"/>
    <property type="match status" value="1"/>
</dbReference>
<proteinExistence type="predicted"/>
<gene>
    <name evidence="2" type="ORF">CRE_09817</name>
</gene>
<dbReference type="InParanoid" id="E3NDH2"/>
<dbReference type="HOGENOM" id="CLU_028840_3_1_1"/>
<reference evidence="2" key="1">
    <citation type="submission" date="2007-07" db="EMBL/GenBank/DDBJ databases">
        <title>PCAP assembly of the Caenorhabditis remanei genome.</title>
        <authorList>
            <consortium name="The Caenorhabditis remanei Sequencing Consortium"/>
            <person name="Wilson R.K."/>
        </authorList>
    </citation>
    <scope>NUCLEOTIDE SEQUENCE [LARGE SCALE GENOMIC DNA]</scope>
    <source>
        <strain evidence="2">PB4641</strain>
    </source>
</reference>
<dbReference type="InterPro" id="IPR001810">
    <property type="entry name" value="F-box_dom"/>
</dbReference>
<dbReference type="Pfam" id="PF00646">
    <property type="entry name" value="F-box"/>
    <property type="match status" value="1"/>
</dbReference>
<dbReference type="OMA" id="GHWITIQ"/>
<accession>E3NDH2</accession>
<evidence type="ECO:0000313" key="2">
    <source>
        <dbReference type="EMBL" id="EFO93994.1"/>
    </source>
</evidence>
<sequence>MNQPKPFPILRLPYLAIEEVFKAMHPIEIINFSMISKRSKSTTKQMTFYSKYSIEFCVDEELRIEINGTDELVTCIYLMTSDEKMDGKTEEDGGHGYIQRSVFKYSNNPIEEWKQFSIYVLEIFKKQTIDLLRMTIGAFVDQNVSIIDFLKSNVKSVDECCLDRMREEKNVDEHTAYLLNNITINTKLFFHVNIKSEHFDGKIPKNLQHLMISHSEWIGYEKLLEIDSKYVILRNNRITNKEWNLFFKKWIAMETHLNLKCLKLKFKSLEEFKELVLYDIPHEVVDEGVKRVLNIIYRSPGEMSGGIDIRRIDGKTATFFVYRTEYFAMSVN</sequence>
<dbReference type="PANTHER" id="PTHR21503:SF8">
    <property type="entry name" value="F-BOX ASSOCIATED DOMAIN-CONTAINING PROTEIN-RELATED"/>
    <property type="match status" value="1"/>
</dbReference>
<dbReference type="AlphaFoldDB" id="E3NDH2"/>
<feature type="domain" description="F-box" evidence="1">
    <location>
        <begin position="6"/>
        <end position="52"/>
    </location>
</feature>